<keyword evidence="2 4" id="KW-0863">Zinc-finger</keyword>
<dbReference type="GO" id="GO:0061630">
    <property type="term" value="F:ubiquitin protein ligase activity"/>
    <property type="evidence" value="ECO:0007669"/>
    <property type="project" value="TreeGrafter"/>
</dbReference>
<dbReference type="InterPro" id="IPR051834">
    <property type="entry name" value="RING_finger_E3_ligase"/>
</dbReference>
<sequence>MAFRATLAGAAGLLLGRASRSRSSTQQAAIAAIALVAVPAARFLVRCLSEAQPPAVAVDTYGPAGGMSSRERRRRQLLRAARRATEDATAAGSVSATEQQLLELVTQPSMSRPERVRTIARVLEWLQQLEADTAPRSRSTQLVSALVVYELNALVDAMGYDELQEAFGGGHPPDKGLTQSQVEALPAMLLTEEAVAALCSSTCSVCLEELEVGETARLLPSCGHCYHAACLDRWLLKKAVCPVCRAVVSAAAGEGLQPSAASTAATAAVTPAGSGVPAVLL</sequence>
<keyword evidence="3" id="KW-0862">Zinc</keyword>
<dbReference type="SMART" id="SM00184">
    <property type="entry name" value="RING"/>
    <property type="match status" value="1"/>
</dbReference>
<accession>A0A9D4TN24</accession>
<dbReference type="PANTHER" id="PTHR45931:SF3">
    <property type="entry name" value="RING ZINC FINGER-CONTAINING PROTEIN"/>
    <property type="match status" value="1"/>
</dbReference>
<reference evidence="6" key="2">
    <citation type="submission" date="2020-11" db="EMBL/GenBank/DDBJ databases">
        <authorList>
            <person name="Cecchin M."/>
            <person name="Marcolungo L."/>
            <person name="Rossato M."/>
            <person name="Girolomoni L."/>
            <person name="Cosentino E."/>
            <person name="Cuine S."/>
            <person name="Li-Beisson Y."/>
            <person name="Delledonne M."/>
            <person name="Ballottari M."/>
        </authorList>
    </citation>
    <scope>NUCLEOTIDE SEQUENCE</scope>
    <source>
        <strain evidence="6">211/11P</strain>
        <tissue evidence="6">Whole cell</tissue>
    </source>
</reference>
<proteinExistence type="predicted"/>
<dbReference type="GO" id="GO:0005634">
    <property type="term" value="C:nucleus"/>
    <property type="evidence" value="ECO:0007669"/>
    <property type="project" value="TreeGrafter"/>
</dbReference>
<dbReference type="PANTHER" id="PTHR45931">
    <property type="entry name" value="SI:CH211-59O9.10"/>
    <property type="match status" value="1"/>
</dbReference>
<evidence type="ECO:0000256" key="1">
    <source>
        <dbReference type="ARBA" id="ARBA00022723"/>
    </source>
</evidence>
<evidence type="ECO:0000256" key="3">
    <source>
        <dbReference type="ARBA" id="ARBA00022833"/>
    </source>
</evidence>
<reference evidence="6" key="1">
    <citation type="journal article" date="2019" name="Plant J.">
        <title>Chlorella vulgaris genome assembly and annotation reveals the molecular basis for metabolic acclimation to high light conditions.</title>
        <authorList>
            <person name="Cecchin M."/>
            <person name="Marcolungo L."/>
            <person name="Rossato M."/>
            <person name="Girolomoni L."/>
            <person name="Cosentino E."/>
            <person name="Cuine S."/>
            <person name="Li-Beisson Y."/>
            <person name="Delledonne M."/>
            <person name="Ballottari M."/>
        </authorList>
    </citation>
    <scope>NUCLEOTIDE SEQUENCE</scope>
    <source>
        <strain evidence="6">211/11P</strain>
    </source>
</reference>
<evidence type="ECO:0000313" key="7">
    <source>
        <dbReference type="Proteomes" id="UP001055712"/>
    </source>
</evidence>
<dbReference type="PROSITE" id="PS50089">
    <property type="entry name" value="ZF_RING_2"/>
    <property type="match status" value="1"/>
</dbReference>
<dbReference type="InterPro" id="IPR013083">
    <property type="entry name" value="Znf_RING/FYVE/PHD"/>
</dbReference>
<name>A0A9D4TN24_CHLVU</name>
<dbReference type="OrthoDB" id="514532at2759"/>
<evidence type="ECO:0000259" key="5">
    <source>
        <dbReference type="PROSITE" id="PS50089"/>
    </source>
</evidence>
<dbReference type="Proteomes" id="UP001055712">
    <property type="component" value="Unassembled WGS sequence"/>
</dbReference>
<evidence type="ECO:0000256" key="2">
    <source>
        <dbReference type="ARBA" id="ARBA00022771"/>
    </source>
</evidence>
<evidence type="ECO:0000313" key="6">
    <source>
        <dbReference type="EMBL" id="KAI3429868.1"/>
    </source>
</evidence>
<dbReference type="EMBL" id="SIDB01000008">
    <property type="protein sequence ID" value="KAI3429868.1"/>
    <property type="molecule type" value="Genomic_DNA"/>
</dbReference>
<dbReference type="GO" id="GO:0006511">
    <property type="term" value="P:ubiquitin-dependent protein catabolic process"/>
    <property type="evidence" value="ECO:0007669"/>
    <property type="project" value="TreeGrafter"/>
</dbReference>
<comment type="caution">
    <text evidence="6">The sequence shown here is derived from an EMBL/GenBank/DDBJ whole genome shotgun (WGS) entry which is preliminary data.</text>
</comment>
<protein>
    <recommendedName>
        <fullName evidence="5">RING-type domain-containing protein</fullName>
    </recommendedName>
</protein>
<dbReference type="Pfam" id="PF13639">
    <property type="entry name" value="zf-RING_2"/>
    <property type="match status" value="1"/>
</dbReference>
<dbReference type="SUPFAM" id="SSF57850">
    <property type="entry name" value="RING/U-box"/>
    <property type="match status" value="1"/>
</dbReference>
<keyword evidence="1" id="KW-0479">Metal-binding</keyword>
<dbReference type="InterPro" id="IPR001841">
    <property type="entry name" value="Znf_RING"/>
</dbReference>
<evidence type="ECO:0000256" key="4">
    <source>
        <dbReference type="PROSITE-ProRule" id="PRU00175"/>
    </source>
</evidence>
<organism evidence="6 7">
    <name type="scientific">Chlorella vulgaris</name>
    <name type="common">Green alga</name>
    <dbReference type="NCBI Taxonomy" id="3077"/>
    <lineage>
        <taxon>Eukaryota</taxon>
        <taxon>Viridiplantae</taxon>
        <taxon>Chlorophyta</taxon>
        <taxon>core chlorophytes</taxon>
        <taxon>Trebouxiophyceae</taxon>
        <taxon>Chlorellales</taxon>
        <taxon>Chlorellaceae</taxon>
        <taxon>Chlorella clade</taxon>
        <taxon>Chlorella</taxon>
    </lineage>
</organism>
<dbReference type="Gene3D" id="3.30.40.10">
    <property type="entry name" value="Zinc/RING finger domain, C3HC4 (zinc finger)"/>
    <property type="match status" value="1"/>
</dbReference>
<feature type="domain" description="RING-type" evidence="5">
    <location>
        <begin position="203"/>
        <end position="245"/>
    </location>
</feature>
<dbReference type="GO" id="GO:0008270">
    <property type="term" value="F:zinc ion binding"/>
    <property type="evidence" value="ECO:0007669"/>
    <property type="project" value="UniProtKB-KW"/>
</dbReference>
<dbReference type="AlphaFoldDB" id="A0A9D4TN24"/>
<gene>
    <name evidence="6" type="ORF">D9Q98_010179</name>
</gene>
<keyword evidence="7" id="KW-1185">Reference proteome</keyword>